<proteinExistence type="predicted"/>
<name>A0A445MY14_9BACT</name>
<evidence type="ECO:0000313" key="1">
    <source>
        <dbReference type="EMBL" id="SPD74309.1"/>
    </source>
</evidence>
<dbReference type="AlphaFoldDB" id="A0A445MY14"/>
<accession>A0A445MY14</accession>
<organism evidence="1">
    <name type="scientific">uncultured Desulfobacterium sp</name>
    <dbReference type="NCBI Taxonomy" id="201089"/>
    <lineage>
        <taxon>Bacteria</taxon>
        <taxon>Pseudomonadati</taxon>
        <taxon>Thermodesulfobacteriota</taxon>
        <taxon>Desulfobacteria</taxon>
        <taxon>Desulfobacterales</taxon>
        <taxon>Desulfobacteriaceae</taxon>
        <taxon>Desulfobacterium</taxon>
        <taxon>environmental samples</taxon>
    </lineage>
</organism>
<dbReference type="EMBL" id="OJIN01000143">
    <property type="protein sequence ID" value="SPD74309.1"/>
    <property type="molecule type" value="Genomic_DNA"/>
</dbReference>
<protein>
    <submittedName>
        <fullName evidence="1">Uncharacterized protein</fullName>
    </submittedName>
</protein>
<reference evidence="1" key="1">
    <citation type="submission" date="2018-01" db="EMBL/GenBank/DDBJ databases">
        <authorList>
            <person name="Regsiter A."/>
            <person name="William W."/>
        </authorList>
    </citation>
    <scope>NUCLEOTIDE SEQUENCE</scope>
    <source>
        <strain evidence="1">TRIP AH-1</strain>
    </source>
</reference>
<gene>
    <name evidence="1" type="ORF">PITCH_A2270003</name>
</gene>
<sequence>MAKTITTRYDVAEHLRTPEEIANGFLSRLALLHGGFAGNGGPNQSGVNIMGKQFAVVFCASGVVAFGKFSKTKRR</sequence>